<gene>
    <name evidence="1" type="ORF">METZ01_LOCUS187256</name>
</gene>
<reference evidence="1" key="1">
    <citation type="submission" date="2018-05" db="EMBL/GenBank/DDBJ databases">
        <authorList>
            <person name="Lanie J.A."/>
            <person name="Ng W.-L."/>
            <person name="Kazmierczak K.M."/>
            <person name="Andrzejewski T.M."/>
            <person name="Davidsen T.M."/>
            <person name="Wayne K.J."/>
            <person name="Tettelin H."/>
            <person name="Glass J.I."/>
            <person name="Rusch D."/>
            <person name="Podicherti R."/>
            <person name="Tsui H.-C.T."/>
            <person name="Winkler M.E."/>
        </authorList>
    </citation>
    <scope>NUCLEOTIDE SEQUENCE</scope>
</reference>
<dbReference type="PROSITE" id="PS51257">
    <property type="entry name" value="PROKAR_LIPOPROTEIN"/>
    <property type="match status" value="1"/>
</dbReference>
<evidence type="ECO:0008006" key="2">
    <source>
        <dbReference type="Google" id="ProtNLM"/>
    </source>
</evidence>
<name>A0A382D8Q4_9ZZZZ</name>
<evidence type="ECO:0000313" key="1">
    <source>
        <dbReference type="EMBL" id="SVB34402.1"/>
    </source>
</evidence>
<accession>A0A382D8Q4</accession>
<organism evidence="1">
    <name type="scientific">marine metagenome</name>
    <dbReference type="NCBI Taxonomy" id="408172"/>
    <lineage>
        <taxon>unclassified sequences</taxon>
        <taxon>metagenomes</taxon>
        <taxon>ecological metagenomes</taxon>
    </lineage>
</organism>
<dbReference type="EMBL" id="UINC01038022">
    <property type="protein sequence ID" value="SVB34402.1"/>
    <property type="molecule type" value="Genomic_DNA"/>
</dbReference>
<protein>
    <recommendedName>
        <fullName evidence="2">Lipoprotein</fullName>
    </recommendedName>
</protein>
<sequence length="137" mass="15001">MKGQYLMTKKIILIVLALVVALGIGCRSSIVKNVHDAPMPFATENKPSIEQIKKAIIVAGSGLGWRIKSQSPGHLIGTLNLRAHKAIVDIKYSTENYSITYNEGSTNLNYDGTYIHSNYNGWIGNLEKAINVQVSSL</sequence>
<proteinExistence type="predicted"/>
<dbReference type="AlphaFoldDB" id="A0A382D8Q4"/>